<comment type="subcellular location">
    <subcellularLocation>
        <location evidence="1">Membrane</location>
        <topology evidence="1">Multi-pass membrane protein</topology>
    </subcellularLocation>
</comment>
<evidence type="ECO:0000259" key="6">
    <source>
        <dbReference type="Pfam" id="PF04932"/>
    </source>
</evidence>
<feature type="transmembrane region" description="Helical" evidence="5">
    <location>
        <begin position="354"/>
        <end position="375"/>
    </location>
</feature>
<evidence type="ECO:0000256" key="4">
    <source>
        <dbReference type="ARBA" id="ARBA00023136"/>
    </source>
</evidence>
<dbReference type="PANTHER" id="PTHR37422">
    <property type="entry name" value="TEICHURONIC ACID BIOSYNTHESIS PROTEIN TUAE"/>
    <property type="match status" value="1"/>
</dbReference>
<dbReference type="PANTHER" id="PTHR37422:SF13">
    <property type="entry name" value="LIPOPOLYSACCHARIDE BIOSYNTHESIS PROTEIN PA4999-RELATED"/>
    <property type="match status" value="1"/>
</dbReference>
<keyword evidence="3 5" id="KW-1133">Transmembrane helix</keyword>
<feature type="transmembrane region" description="Helical" evidence="5">
    <location>
        <begin position="169"/>
        <end position="186"/>
    </location>
</feature>
<evidence type="ECO:0000313" key="7">
    <source>
        <dbReference type="EMBL" id="PNI00937.1"/>
    </source>
</evidence>
<feature type="transmembrane region" description="Helical" evidence="5">
    <location>
        <begin position="381"/>
        <end position="399"/>
    </location>
</feature>
<sequence length="437" mass="49581">MSHAASLINRNVRMNRIYRNLNSNTVVKYLSLAAISLAFTSIYTSKAGLSISLFLILAATAIKFFNKNKILHGRPEIYRYSCYLITVYLAGLTLSLIPSFELHDILWFARKGAFLLIIPLFSLSLSKDKSIALFLSLLGLLVSIIYSIPLFSQQSLDQRVSSFWDVGRWSEILAYSIAILIPTLHHRERNKLTQRTSILLLCTVCLCFISLLITGSRGPLLFLFIAIFIYYSLSQRKLLIIFISFSLLFLLLIHLIPELNPIYDRINSIIASNNNSNNARLLMWKNGIEFIKHNIDNNFVLFLFGTGDRNIENLLISFIKTIGSIDNMQASVGYQISFNDFHNAYLDTLIKTGAIFFTLYISTIGYTAHILIKYIKNGVTLAWSGLTMLITQLGIGLVYSNGMEYQTIIFYLMMALILVNCISASEHEEKTSNDFQN</sequence>
<dbReference type="EMBL" id="POSM01000011">
    <property type="protein sequence ID" value="PNI00937.1"/>
    <property type="molecule type" value="Genomic_DNA"/>
</dbReference>
<protein>
    <recommendedName>
        <fullName evidence="6">O-antigen ligase-related domain-containing protein</fullName>
    </recommendedName>
</protein>
<keyword evidence="8" id="KW-1185">Reference proteome</keyword>
<organism evidence="7 8">
    <name type="scientific">Vibrio diazotrophicus</name>
    <dbReference type="NCBI Taxonomy" id="685"/>
    <lineage>
        <taxon>Bacteria</taxon>
        <taxon>Pseudomonadati</taxon>
        <taxon>Pseudomonadota</taxon>
        <taxon>Gammaproteobacteria</taxon>
        <taxon>Vibrionales</taxon>
        <taxon>Vibrionaceae</taxon>
        <taxon>Vibrio</taxon>
    </lineage>
</organism>
<accession>A0ABX4WDL1</accession>
<feature type="transmembrane region" description="Helical" evidence="5">
    <location>
        <begin position="408"/>
        <end position="425"/>
    </location>
</feature>
<evidence type="ECO:0000256" key="2">
    <source>
        <dbReference type="ARBA" id="ARBA00022692"/>
    </source>
</evidence>
<proteinExistence type="predicted"/>
<comment type="caution">
    <text evidence="7">The sequence shown here is derived from an EMBL/GenBank/DDBJ whole genome shotgun (WGS) entry which is preliminary data.</text>
</comment>
<dbReference type="Proteomes" id="UP000236547">
    <property type="component" value="Unassembled WGS sequence"/>
</dbReference>
<feature type="transmembrane region" description="Helical" evidence="5">
    <location>
        <begin position="105"/>
        <end position="123"/>
    </location>
</feature>
<feature type="transmembrane region" description="Helical" evidence="5">
    <location>
        <begin position="130"/>
        <end position="149"/>
    </location>
</feature>
<feature type="transmembrane region" description="Helical" evidence="5">
    <location>
        <begin position="77"/>
        <end position="99"/>
    </location>
</feature>
<keyword evidence="4 5" id="KW-0472">Membrane</keyword>
<dbReference type="RefSeq" id="WP_102968399.1">
    <property type="nucleotide sequence ID" value="NZ_POSM01000011.1"/>
</dbReference>
<evidence type="ECO:0000256" key="5">
    <source>
        <dbReference type="SAM" id="Phobius"/>
    </source>
</evidence>
<dbReference type="Pfam" id="PF04932">
    <property type="entry name" value="Wzy_C"/>
    <property type="match status" value="1"/>
</dbReference>
<evidence type="ECO:0000256" key="3">
    <source>
        <dbReference type="ARBA" id="ARBA00022989"/>
    </source>
</evidence>
<evidence type="ECO:0000313" key="8">
    <source>
        <dbReference type="Proteomes" id="UP000236547"/>
    </source>
</evidence>
<feature type="transmembrane region" description="Helical" evidence="5">
    <location>
        <begin position="198"/>
        <end position="231"/>
    </location>
</feature>
<keyword evidence="2 5" id="KW-0812">Transmembrane</keyword>
<dbReference type="InterPro" id="IPR007016">
    <property type="entry name" value="O-antigen_ligase-rel_domated"/>
</dbReference>
<evidence type="ECO:0000256" key="1">
    <source>
        <dbReference type="ARBA" id="ARBA00004141"/>
    </source>
</evidence>
<feature type="transmembrane region" description="Helical" evidence="5">
    <location>
        <begin position="237"/>
        <end position="256"/>
    </location>
</feature>
<reference evidence="7 8" key="1">
    <citation type="submission" date="2018-01" db="EMBL/GenBank/DDBJ databases">
        <title>Draft genome sequences of six Vibrio diazotrophicus strains isolated from deep-sea sediments of the Baltic Sea.</title>
        <authorList>
            <person name="Castillo D."/>
            <person name="Vandieken V."/>
            <person name="Chiang O."/>
            <person name="Middelboe M."/>
        </authorList>
    </citation>
    <scope>NUCLEOTIDE SEQUENCE [LARGE SCALE GENOMIC DNA]</scope>
    <source>
        <strain evidence="7 8">65.10M</strain>
    </source>
</reference>
<feature type="domain" description="O-antigen ligase-related" evidence="6">
    <location>
        <begin position="204"/>
        <end position="360"/>
    </location>
</feature>
<feature type="transmembrane region" description="Helical" evidence="5">
    <location>
        <begin position="49"/>
        <end position="65"/>
    </location>
</feature>
<feature type="transmembrane region" description="Helical" evidence="5">
    <location>
        <begin position="21"/>
        <end position="43"/>
    </location>
</feature>
<dbReference type="InterPro" id="IPR051533">
    <property type="entry name" value="WaaL-like"/>
</dbReference>
<gene>
    <name evidence="7" type="ORF">C1O25_09710</name>
</gene>
<name>A0ABX4WDL1_VIBDI</name>